<dbReference type="Proteomes" id="UP000470771">
    <property type="component" value="Unassembled WGS sequence"/>
</dbReference>
<dbReference type="AlphaFoldDB" id="A0A6N9NHF0"/>
<evidence type="ECO:0008006" key="3">
    <source>
        <dbReference type="Google" id="ProtNLM"/>
    </source>
</evidence>
<evidence type="ECO:0000313" key="1">
    <source>
        <dbReference type="EMBL" id="NBG66106.1"/>
    </source>
</evidence>
<keyword evidence="2" id="KW-1185">Reference proteome</keyword>
<reference evidence="1 2" key="1">
    <citation type="submission" date="2019-12" db="EMBL/GenBank/DDBJ databases">
        <authorList>
            <person name="Zhao J."/>
        </authorList>
    </citation>
    <scope>NUCLEOTIDE SEQUENCE [LARGE SCALE GENOMIC DNA]</scope>
    <source>
        <strain evidence="1 2">S-15</strain>
    </source>
</reference>
<comment type="caution">
    <text evidence="1">The sequence shown here is derived from an EMBL/GenBank/DDBJ whole genome shotgun (WGS) entry which is preliminary data.</text>
</comment>
<sequence>MKSFKIIFHLITVVLLTTIIIGCEKEEPPITGCTDKYSLNYNPRATLNDGSCIENNPVSMDFAVNLSDSACLKNCQIDKIVRVKISTVEDVTYSDQRDYIAECEMSGTFSGIRIPGEYCLNVYHVNGSRETFIRKECLTITQSRILINQVPDVEIILEENEVCKK</sequence>
<proteinExistence type="predicted"/>
<evidence type="ECO:0000313" key="2">
    <source>
        <dbReference type="Proteomes" id="UP000470771"/>
    </source>
</evidence>
<gene>
    <name evidence="1" type="ORF">GQN54_08240</name>
</gene>
<accession>A0A6N9NHF0</accession>
<dbReference type="RefSeq" id="WP_160633050.1">
    <property type="nucleotide sequence ID" value="NZ_WWNE01000006.1"/>
</dbReference>
<protein>
    <recommendedName>
        <fullName evidence="3">Lipoprotein</fullName>
    </recommendedName>
</protein>
<dbReference type="PROSITE" id="PS51257">
    <property type="entry name" value="PROKAR_LIPOPROTEIN"/>
    <property type="match status" value="1"/>
</dbReference>
<name>A0A6N9NHF0_9FLAO</name>
<organism evidence="1 2">
    <name type="scientific">Acidiluteibacter ferrifornacis</name>
    <dbReference type="NCBI Taxonomy" id="2692424"/>
    <lineage>
        <taxon>Bacteria</taxon>
        <taxon>Pseudomonadati</taxon>
        <taxon>Bacteroidota</taxon>
        <taxon>Flavobacteriia</taxon>
        <taxon>Flavobacteriales</taxon>
        <taxon>Cryomorphaceae</taxon>
        <taxon>Acidiluteibacter</taxon>
    </lineage>
</organism>
<dbReference type="EMBL" id="WWNE01000006">
    <property type="protein sequence ID" value="NBG66106.1"/>
    <property type="molecule type" value="Genomic_DNA"/>
</dbReference>